<organism evidence="7 8">
    <name type="scientific">Besnoitia besnoiti</name>
    <name type="common">Apicomplexan protozoan</name>
    <dbReference type="NCBI Taxonomy" id="94643"/>
    <lineage>
        <taxon>Eukaryota</taxon>
        <taxon>Sar</taxon>
        <taxon>Alveolata</taxon>
        <taxon>Apicomplexa</taxon>
        <taxon>Conoidasida</taxon>
        <taxon>Coccidia</taxon>
        <taxon>Eucoccidiorida</taxon>
        <taxon>Eimeriorina</taxon>
        <taxon>Sarcocystidae</taxon>
        <taxon>Besnoitia</taxon>
    </lineage>
</organism>
<feature type="transmembrane region" description="Helical" evidence="6">
    <location>
        <begin position="621"/>
        <end position="642"/>
    </location>
</feature>
<dbReference type="STRING" id="94643.A0A2A9MHZ1"/>
<evidence type="ECO:0000256" key="6">
    <source>
        <dbReference type="SAM" id="Phobius"/>
    </source>
</evidence>
<evidence type="ECO:0000313" key="7">
    <source>
        <dbReference type="EMBL" id="PFH35207.1"/>
    </source>
</evidence>
<dbReference type="EMBL" id="NWUJ01000005">
    <property type="protein sequence ID" value="PFH35207.1"/>
    <property type="molecule type" value="Genomic_DNA"/>
</dbReference>
<dbReference type="PANTHER" id="PTHR11040:SF140">
    <property type="entry name" value="ZRT (ZRT), IRT- (IRT-) LIKE PROTEIN TRANSPORTER"/>
    <property type="match status" value="1"/>
</dbReference>
<dbReference type="OrthoDB" id="448280at2759"/>
<reference evidence="7 8" key="1">
    <citation type="submission" date="2017-09" db="EMBL/GenBank/DDBJ databases">
        <title>Genome sequencing of Besnoitia besnoiti strain Bb-Ger1.</title>
        <authorList>
            <person name="Schares G."/>
            <person name="Venepally P."/>
            <person name="Lorenzi H.A."/>
        </authorList>
    </citation>
    <scope>NUCLEOTIDE SEQUENCE [LARGE SCALE GENOMIC DNA]</scope>
    <source>
        <strain evidence="7 8">Bb-Ger1</strain>
    </source>
</reference>
<evidence type="ECO:0000256" key="4">
    <source>
        <dbReference type="ARBA" id="ARBA00023136"/>
    </source>
</evidence>
<dbReference type="RefSeq" id="XP_029219216.1">
    <property type="nucleotide sequence ID" value="XM_029364508.1"/>
</dbReference>
<dbReference type="AlphaFoldDB" id="A0A2A9MHZ1"/>
<feature type="transmembrane region" description="Helical" evidence="6">
    <location>
        <begin position="85"/>
        <end position="107"/>
    </location>
</feature>
<proteinExistence type="predicted"/>
<evidence type="ECO:0000313" key="8">
    <source>
        <dbReference type="Proteomes" id="UP000224006"/>
    </source>
</evidence>
<accession>A0A2A9MHZ1</accession>
<feature type="transmembrane region" description="Helical" evidence="6">
    <location>
        <begin position="43"/>
        <end position="64"/>
    </location>
</feature>
<comment type="subcellular location">
    <subcellularLocation>
        <location evidence="1">Membrane</location>
        <topology evidence="1">Multi-pass membrane protein</topology>
    </subcellularLocation>
</comment>
<feature type="transmembrane region" description="Helical" evidence="6">
    <location>
        <begin position="136"/>
        <end position="156"/>
    </location>
</feature>
<sequence>MKDYWTETDHSHGHHHVAAKHVEVDSHHQEGEGGGLPLWAAKLLSALLLATVSACCFLLPVYIARQARKHARKGRTDSRCRLFQTLLSVVNCFAAGAFLGLAVIHVLPEAVSQLNQDGFLLVLPGSGVDHQHTYNIAYVLAAVGFTAMLGLELLLAGGHAHCHHDSLDSIATGPGGGVFLAAPDSARGRPSPSPSPRSLPHSSHHHAQHHILCTAANYCPDCDDCLEAVTTVNGVSGERDMQGDAGGAGSVELRLVARRPTAPSALEECASCAPAARDSLALPGGQRGDAGSCPSKVACLHSLECRRSETSDGAAQRLATPSTFVKCHDDEASDIAVHVSATSPSSSNASGQRRESLGFATHATRQTSGCAGKQTPGCCSKDAGNAVEHAACGRPDTCCGARTGCDDGCGTHSHCPDSDSRVHSGSIGANVQGGDHLGGRHASGVRGVSEHGECAGGPRKKTLSNAALPSVGGCQKHESCNYYGKREHSVPPLHIQAAAAGSGLHGESKGCERLCHGRTDSGHILHRHHGGRERSRVSGLGGHAGQKLKGFLRCFKGLDGAKISLAVSLGVHAIFEGIILGTTQESENVWIATLAILGHKGAEAVAVATTLLKLNMGKIPFILMLAGFALASPVGIFIGVFAAVGGSGVSGVFNALAVGAILYATNEMLSEFTGRCSRKRRFVKFLAFLVGLGLLFGLDLIHAPFCHHHNHSHGYHAHEGEHDHAHHHH</sequence>
<dbReference type="Proteomes" id="UP000224006">
    <property type="component" value="Chromosome V"/>
</dbReference>
<keyword evidence="3 6" id="KW-1133">Transmembrane helix</keyword>
<evidence type="ECO:0000256" key="3">
    <source>
        <dbReference type="ARBA" id="ARBA00022989"/>
    </source>
</evidence>
<keyword evidence="4 6" id="KW-0472">Membrane</keyword>
<comment type="caution">
    <text evidence="7">The sequence shown here is derived from an EMBL/GenBank/DDBJ whole genome shotgun (WGS) entry which is preliminary data.</text>
</comment>
<dbReference type="GO" id="GO:0005385">
    <property type="term" value="F:zinc ion transmembrane transporter activity"/>
    <property type="evidence" value="ECO:0007669"/>
    <property type="project" value="TreeGrafter"/>
</dbReference>
<feature type="transmembrane region" description="Helical" evidence="6">
    <location>
        <begin position="648"/>
        <end position="665"/>
    </location>
</feature>
<evidence type="ECO:0000256" key="2">
    <source>
        <dbReference type="ARBA" id="ARBA00022692"/>
    </source>
</evidence>
<dbReference type="Pfam" id="PF02535">
    <property type="entry name" value="Zip"/>
    <property type="match status" value="2"/>
</dbReference>
<evidence type="ECO:0000256" key="5">
    <source>
        <dbReference type="SAM" id="MobiDB-lite"/>
    </source>
</evidence>
<dbReference type="VEuPathDB" id="ToxoDB:BESB_060940"/>
<gene>
    <name evidence="7" type="ORF">BESB_060940</name>
</gene>
<keyword evidence="8" id="KW-1185">Reference proteome</keyword>
<feature type="region of interest" description="Disordered" evidence="5">
    <location>
        <begin position="522"/>
        <end position="541"/>
    </location>
</feature>
<dbReference type="GO" id="GO:0016020">
    <property type="term" value="C:membrane"/>
    <property type="evidence" value="ECO:0007669"/>
    <property type="project" value="UniProtKB-SubCell"/>
</dbReference>
<dbReference type="KEGG" id="bbes:BESB_060940"/>
<protein>
    <submittedName>
        <fullName evidence="7">Metal cation transporter, ZIP family protein</fullName>
    </submittedName>
</protein>
<dbReference type="InterPro" id="IPR003689">
    <property type="entry name" value="ZIP"/>
</dbReference>
<keyword evidence="2 6" id="KW-0812">Transmembrane</keyword>
<feature type="transmembrane region" description="Helical" evidence="6">
    <location>
        <begin position="685"/>
        <end position="705"/>
    </location>
</feature>
<name>A0A2A9MHZ1_BESBE</name>
<dbReference type="PANTHER" id="PTHR11040">
    <property type="entry name" value="ZINC/IRON TRANSPORTER"/>
    <property type="match status" value="1"/>
</dbReference>
<dbReference type="GeneID" id="40311022"/>
<feature type="region of interest" description="Disordered" evidence="5">
    <location>
        <begin position="182"/>
        <end position="203"/>
    </location>
</feature>
<evidence type="ECO:0000256" key="1">
    <source>
        <dbReference type="ARBA" id="ARBA00004141"/>
    </source>
</evidence>